<dbReference type="Pfam" id="PF05995">
    <property type="entry name" value="CDO_I"/>
    <property type="match status" value="1"/>
</dbReference>
<evidence type="ECO:0000256" key="9">
    <source>
        <dbReference type="RuleBase" id="RU366010"/>
    </source>
</evidence>
<dbReference type="CDD" id="cd10548">
    <property type="entry name" value="cupin_CDO"/>
    <property type="match status" value="1"/>
</dbReference>
<comment type="cofactor">
    <cofactor evidence="9">
        <name>Fe cation</name>
        <dbReference type="ChEBI" id="CHEBI:24875"/>
    </cofactor>
    <text evidence="9">Binds 1 Fe cation per subunit.</text>
</comment>
<feature type="binding site" evidence="8">
    <location>
        <position position="187"/>
    </location>
    <ligand>
        <name>Fe cation</name>
        <dbReference type="ChEBI" id="CHEBI:24875"/>
        <note>catalytic</note>
    </ligand>
</feature>
<sequence length="242" mass="27880">MAEKLSSSPTSVTSLLSYNFPRGKSSVLPNREEYDGKKSLTLGEFITEVTKLVEDKTNINENNDDIDKKEHKQSSYHNRITELYSRLFLNKEDKEKFQYFDENKKYTRNLIATDHTTFALILMCWNPGKESPIHDHPCDGCWMRVCEGSIEEYRYDKNDSTDVLVCSSHFVYKTGQLAYITDSMGYHKVGNPSKSQAATTMHLYIPPIQKCKIWLNPSEASTPSTSRMCFHSEYGRCINHES</sequence>
<dbReference type="EC" id="1.13.11.20" evidence="2 9"/>
<comment type="catalytic activity">
    <reaction evidence="9">
        <text>L-cysteine + O2 = 3-sulfino-L-alanine + H(+)</text>
        <dbReference type="Rhea" id="RHEA:20441"/>
        <dbReference type="ChEBI" id="CHEBI:15378"/>
        <dbReference type="ChEBI" id="CHEBI:15379"/>
        <dbReference type="ChEBI" id="CHEBI:35235"/>
        <dbReference type="ChEBI" id="CHEBI:61085"/>
        <dbReference type="EC" id="1.13.11.20"/>
    </reaction>
</comment>
<dbReference type="InterPro" id="IPR010300">
    <property type="entry name" value="CDO_1"/>
</dbReference>
<dbReference type="InterPro" id="IPR014710">
    <property type="entry name" value="RmlC-like_jellyroll"/>
</dbReference>
<dbReference type="PANTHER" id="PTHR12918">
    <property type="entry name" value="CYSTEINE DIOXYGENASE"/>
    <property type="match status" value="1"/>
</dbReference>
<evidence type="ECO:0000256" key="6">
    <source>
        <dbReference type="ARBA" id="ARBA00023004"/>
    </source>
</evidence>
<evidence type="ECO:0000256" key="8">
    <source>
        <dbReference type="PIRSR" id="PIRSR610300-51"/>
    </source>
</evidence>
<protein>
    <recommendedName>
        <fullName evidence="2 9">Cysteine dioxygenase</fullName>
        <ecNumber evidence="2 9">1.13.11.20</ecNumber>
    </recommendedName>
</protein>
<gene>
    <name evidence="10" type="ORF">EANT1437_LOCUS6413</name>
</gene>
<name>A0A7S2W5U3_9STRA</name>
<accession>A0A7S2W5U3</accession>
<feature type="binding site" evidence="8">
    <location>
        <position position="134"/>
    </location>
    <ligand>
        <name>Fe cation</name>
        <dbReference type="ChEBI" id="CHEBI:24875"/>
        <note>catalytic</note>
    </ligand>
</feature>
<dbReference type="GO" id="GO:0008198">
    <property type="term" value="F:ferrous iron binding"/>
    <property type="evidence" value="ECO:0007669"/>
    <property type="project" value="TreeGrafter"/>
</dbReference>
<dbReference type="SUPFAM" id="SSF51182">
    <property type="entry name" value="RmlC-like cupins"/>
    <property type="match status" value="1"/>
</dbReference>
<evidence type="ECO:0000256" key="4">
    <source>
        <dbReference type="ARBA" id="ARBA00022964"/>
    </source>
</evidence>
<dbReference type="InterPro" id="IPR011051">
    <property type="entry name" value="RmlC_Cupin_sf"/>
</dbReference>
<dbReference type="GO" id="GO:0017172">
    <property type="term" value="F:cysteine dioxygenase activity"/>
    <property type="evidence" value="ECO:0007669"/>
    <property type="project" value="UniProtKB-UniRule"/>
</dbReference>
<dbReference type="Gene3D" id="2.60.120.10">
    <property type="entry name" value="Jelly Rolls"/>
    <property type="match status" value="1"/>
</dbReference>
<keyword evidence="7" id="KW-0883">Thioether bond</keyword>
<evidence type="ECO:0000256" key="7">
    <source>
        <dbReference type="PIRSR" id="PIRSR610300-50"/>
    </source>
</evidence>
<feature type="binding site" evidence="8">
    <location>
        <position position="136"/>
    </location>
    <ligand>
        <name>Fe cation</name>
        <dbReference type="ChEBI" id="CHEBI:24875"/>
        <note>catalytic</note>
    </ligand>
</feature>
<comment type="similarity">
    <text evidence="1 9">Belongs to the cysteine dioxygenase family.</text>
</comment>
<evidence type="ECO:0000256" key="5">
    <source>
        <dbReference type="ARBA" id="ARBA00023002"/>
    </source>
</evidence>
<dbReference type="PANTHER" id="PTHR12918:SF1">
    <property type="entry name" value="CYSTEINE DIOXYGENASE TYPE 1"/>
    <property type="match status" value="1"/>
</dbReference>
<organism evidence="10">
    <name type="scientific">Eucampia antarctica</name>
    <dbReference type="NCBI Taxonomy" id="49252"/>
    <lineage>
        <taxon>Eukaryota</taxon>
        <taxon>Sar</taxon>
        <taxon>Stramenopiles</taxon>
        <taxon>Ochrophyta</taxon>
        <taxon>Bacillariophyta</taxon>
        <taxon>Mediophyceae</taxon>
        <taxon>Biddulphiophycidae</taxon>
        <taxon>Hemiaulales</taxon>
        <taxon>Hemiaulaceae</taxon>
        <taxon>Eucampia</taxon>
    </lineage>
</organism>
<dbReference type="GO" id="GO:0019448">
    <property type="term" value="P:L-cysteine catabolic process"/>
    <property type="evidence" value="ECO:0007669"/>
    <property type="project" value="TreeGrafter"/>
</dbReference>
<proteinExistence type="inferred from homology"/>
<keyword evidence="5 9" id="KW-0560">Oxidoreductase</keyword>
<feature type="cross-link" description="3'-(S-cysteinyl)-tyrosine (Cys-Tyr)" evidence="7">
    <location>
        <begin position="141"/>
        <end position="204"/>
    </location>
</feature>
<evidence type="ECO:0000313" key="10">
    <source>
        <dbReference type="EMBL" id="CAD9669165.1"/>
    </source>
</evidence>
<keyword evidence="6 8" id="KW-0408">Iron</keyword>
<dbReference type="AlphaFoldDB" id="A0A7S2W5U3"/>
<evidence type="ECO:0000256" key="1">
    <source>
        <dbReference type="ARBA" id="ARBA00006622"/>
    </source>
</evidence>
<reference evidence="10" key="1">
    <citation type="submission" date="2021-01" db="EMBL/GenBank/DDBJ databases">
        <authorList>
            <person name="Corre E."/>
            <person name="Pelletier E."/>
            <person name="Niang G."/>
            <person name="Scheremetjew M."/>
            <person name="Finn R."/>
            <person name="Kale V."/>
            <person name="Holt S."/>
            <person name="Cochrane G."/>
            <person name="Meng A."/>
            <person name="Brown T."/>
            <person name="Cohen L."/>
        </authorList>
    </citation>
    <scope>NUCLEOTIDE SEQUENCE</scope>
    <source>
        <strain evidence="10">CCMP1452</strain>
    </source>
</reference>
<evidence type="ECO:0000256" key="2">
    <source>
        <dbReference type="ARBA" id="ARBA00013133"/>
    </source>
</evidence>
<dbReference type="EMBL" id="HBHI01012572">
    <property type="protein sequence ID" value="CAD9669165.1"/>
    <property type="molecule type" value="Transcribed_RNA"/>
</dbReference>
<evidence type="ECO:0000256" key="3">
    <source>
        <dbReference type="ARBA" id="ARBA00022723"/>
    </source>
</evidence>
<keyword evidence="3 8" id="KW-0479">Metal-binding</keyword>
<keyword evidence="4 9" id="KW-0223">Dioxygenase</keyword>